<dbReference type="CDD" id="cd07377">
    <property type="entry name" value="WHTH_GntR"/>
    <property type="match status" value="1"/>
</dbReference>
<comment type="caution">
    <text evidence="6">The sequence shown here is derived from an EMBL/GenBank/DDBJ whole genome shotgun (WGS) entry which is preliminary data.</text>
</comment>
<evidence type="ECO:0000313" key="7">
    <source>
        <dbReference type="Proteomes" id="UP000319213"/>
    </source>
</evidence>
<evidence type="ECO:0000256" key="3">
    <source>
        <dbReference type="ARBA" id="ARBA00023163"/>
    </source>
</evidence>
<dbReference type="Gene3D" id="1.20.120.530">
    <property type="entry name" value="GntR ligand-binding domain-like"/>
    <property type="match status" value="1"/>
</dbReference>
<dbReference type="Pfam" id="PF00392">
    <property type="entry name" value="GntR"/>
    <property type="match status" value="1"/>
</dbReference>
<dbReference type="AlphaFoldDB" id="A0A543J3C4"/>
<dbReference type="Proteomes" id="UP000319213">
    <property type="component" value="Unassembled WGS sequence"/>
</dbReference>
<dbReference type="InterPro" id="IPR008920">
    <property type="entry name" value="TF_FadR/GntR_C"/>
</dbReference>
<dbReference type="EMBL" id="VFPQ01000001">
    <property type="protein sequence ID" value="TQM77327.1"/>
    <property type="molecule type" value="Genomic_DNA"/>
</dbReference>
<evidence type="ECO:0000256" key="4">
    <source>
        <dbReference type="SAM" id="MobiDB-lite"/>
    </source>
</evidence>
<dbReference type="PANTHER" id="PTHR43537">
    <property type="entry name" value="TRANSCRIPTIONAL REGULATOR, GNTR FAMILY"/>
    <property type="match status" value="1"/>
</dbReference>
<gene>
    <name evidence="6" type="ORF">FHX40_4089</name>
</gene>
<evidence type="ECO:0000256" key="1">
    <source>
        <dbReference type="ARBA" id="ARBA00023015"/>
    </source>
</evidence>
<organism evidence="6 7">
    <name type="scientific">Thermopolyspora flexuosa</name>
    <dbReference type="NCBI Taxonomy" id="103836"/>
    <lineage>
        <taxon>Bacteria</taxon>
        <taxon>Bacillati</taxon>
        <taxon>Actinomycetota</taxon>
        <taxon>Actinomycetes</taxon>
        <taxon>Streptosporangiales</taxon>
        <taxon>Streptosporangiaceae</taxon>
        <taxon>Thermopolyspora</taxon>
    </lineage>
</organism>
<feature type="compositionally biased region" description="Low complexity" evidence="4">
    <location>
        <begin position="22"/>
        <end position="33"/>
    </location>
</feature>
<dbReference type="InterPro" id="IPR011711">
    <property type="entry name" value="GntR_C"/>
</dbReference>
<keyword evidence="7" id="KW-1185">Reference proteome</keyword>
<dbReference type="SUPFAM" id="SSF48008">
    <property type="entry name" value="GntR ligand-binding domain-like"/>
    <property type="match status" value="1"/>
</dbReference>
<dbReference type="GO" id="GO:0003700">
    <property type="term" value="F:DNA-binding transcription factor activity"/>
    <property type="evidence" value="ECO:0007669"/>
    <property type="project" value="InterPro"/>
</dbReference>
<proteinExistence type="predicted"/>
<sequence>MTQPGTRAMPGEQEPGRPPRPASAGGARPAGGRAAPVAVIRPVSAVDALAAALRDRVLSGEIEPGTPLPEQELAAAYGVARPTVREALAVLAHEGLVRRERNRSAYVPDVTPADLADLMFVRTPLEELMAVTLAGRRVPEAERALDGMAALPPDAPWSQVVAAHMALHEALIVAVGSPRLERLYSSLAAETRLGLVRLRRVYEDRDVLVAEHRDLLDAIARGPAEAARRAILAHLDHNWGIDRD</sequence>
<dbReference type="Gene3D" id="1.10.10.10">
    <property type="entry name" value="Winged helix-like DNA-binding domain superfamily/Winged helix DNA-binding domain"/>
    <property type="match status" value="1"/>
</dbReference>
<dbReference type="GO" id="GO:0003677">
    <property type="term" value="F:DNA binding"/>
    <property type="evidence" value="ECO:0007669"/>
    <property type="project" value="UniProtKB-KW"/>
</dbReference>
<feature type="domain" description="HTH gntR-type" evidence="5">
    <location>
        <begin position="43"/>
        <end position="110"/>
    </location>
</feature>
<dbReference type="RefSeq" id="WP_229788528.1">
    <property type="nucleotide sequence ID" value="NZ_BMPV01000002.1"/>
</dbReference>
<accession>A0A543J3C4</accession>
<dbReference type="Pfam" id="PF07729">
    <property type="entry name" value="FCD"/>
    <property type="match status" value="1"/>
</dbReference>
<dbReference type="InterPro" id="IPR036388">
    <property type="entry name" value="WH-like_DNA-bd_sf"/>
</dbReference>
<dbReference type="PRINTS" id="PR00035">
    <property type="entry name" value="HTHGNTR"/>
</dbReference>
<keyword evidence="2 6" id="KW-0238">DNA-binding</keyword>
<dbReference type="SMART" id="SM00345">
    <property type="entry name" value="HTH_GNTR"/>
    <property type="match status" value="1"/>
</dbReference>
<dbReference type="InterPro" id="IPR000524">
    <property type="entry name" value="Tscrpt_reg_HTH_GntR"/>
</dbReference>
<dbReference type="InterPro" id="IPR036390">
    <property type="entry name" value="WH_DNA-bd_sf"/>
</dbReference>
<feature type="region of interest" description="Disordered" evidence="4">
    <location>
        <begin position="1"/>
        <end position="33"/>
    </location>
</feature>
<dbReference type="SUPFAM" id="SSF46785">
    <property type="entry name" value="Winged helix' DNA-binding domain"/>
    <property type="match status" value="1"/>
</dbReference>
<dbReference type="PROSITE" id="PS50949">
    <property type="entry name" value="HTH_GNTR"/>
    <property type="match status" value="1"/>
</dbReference>
<protein>
    <submittedName>
        <fullName evidence="6">DNA-binding GntR family transcriptional regulator</fullName>
    </submittedName>
</protein>
<evidence type="ECO:0000313" key="6">
    <source>
        <dbReference type="EMBL" id="TQM77327.1"/>
    </source>
</evidence>
<dbReference type="SMART" id="SM00895">
    <property type="entry name" value="FCD"/>
    <property type="match status" value="1"/>
</dbReference>
<keyword evidence="1" id="KW-0805">Transcription regulation</keyword>
<name>A0A543J3C4_9ACTN</name>
<dbReference type="PANTHER" id="PTHR43537:SF44">
    <property type="entry name" value="GNTR FAMILY REGULATORY PROTEIN"/>
    <property type="match status" value="1"/>
</dbReference>
<evidence type="ECO:0000256" key="2">
    <source>
        <dbReference type="ARBA" id="ARBA00023125"/>
    </source>
</evidence>
<keyword evidence="3" id="KW-0804">Transcription</keyword>
<reference evidence="6 7" key="1">
    <citation type="submission" date="2019-06" db="EMBL/GenBank/DDBJ databases">
        <title>Sequencing the genomes of 1000 actinobacteria strains.</title>
        <authorList>
            <person name="Klenk H.-P."/>
        </authorList>
    </citation>
    <scope>NUCLEOTIDE SEQUENCE [LARGE SCALE GENOMIC DNA]</scope>
    <source>
        <strain evidence="6 7">DSM 43186</strain>
    </source>
</reference>
<evidence type="ECO:0000259" key="5">
    <source>
        <dbReference type="PROSITE" id="PS50949"/>
    </source>
</evidence>